<evidence type="ECO:0000256" key="11">
    <source>
        <dbReference type="ARBA" id="ARBA00045419"/>
    </source>
</evidence>
<sequence>MDLGHKFQDLEETGETLVALINSAQTEKLGGVKDELQALFDQHIETKKIVTEILKGKSLLPKEEGVGQRFLDMEEEKQQRERDLMNLEEQLRQCTAKSQITDSELQFLKGELEHLRNTNHELETLQNEVDEDTTEIIPSAKYVAQMYYLITKIKWEYETSPHMLKGVHYGAELAAPINIDTSTQSPIDVSDKLWSFVSTEY</sequence>
<dbReference type="Gene3D" id="3.30.160.570">
    <property type="entry name" value="Ncd80 complex, Spc24 subunit"/>
    <property type="match status" value="1"/>
</dbReference>
<evidence type="ECO:0000256" key="3">
    <source>
        <dbReference type="ARBA" id="ARBA00022454"/>
    </source>
</evidence>
<dbReference type="Proteomes" id="UP000503349">
    <property type="component" value="Chromosome 15"/>
</dbReference>
<reference evidence="14 15" key="1">
    <citation type="submission" date="2019-02" db="EMBL/GenBank/DDBJ databases">
        <title>Opniocepnalus argus genome.</title>
        <authorList>
            <person name="Zhou C."/>
            <person name="Xiao S."/>
        </authorList>
    </citation>
    <scope>NUCLEOTIDE SEQUENCE [LARGE SCALE GENOMIC DNA]</scope>
    <source>
        <strain evidence="14">OARG1902GOOAL</strain>
        <tissue evidence="14">Muscle</tissue>
    </source>
</reference>
<keyword evidence="9 12" id="KW-0131">Cell cycle</keyword>
<evidence type="ECO:0000256" key="10">
    <source>
        <dbReference type="ARBA" id="ARBA00023328"/>
    </source>
</evidence>
<keyword evidence="15" id="KW-1185">Reference proteome</keyword>
<evidence type="ECO:0000256" key="12">
    <source>
        <dbReference type="RuleBase" id="RU368011"/>
    </source>
</evidence>
<evidence type="ECO:0000256" key="7">
    <source>
        <dbReference type="ARBA" id="ARBA00023054"/>
    </source>
</evidence>
<evidence type="ECO:0000256" key="4">
    <source>
        <dbReference type="ARBA" id="ARBA00022618"/>
    </source>
</evidence>
<feature type="coiled-coil region" evidence="13">
    <location>
        <begin position="70"/>
        <end position="135"/>
    </location>
</feature>
<protein>
    <recommendedName>
        <fullName evidence="2 12">Kinetochore protein Spc24</fullName>
    </recommendedName>
</protein>
<keyword evidence="4 12" id="KW-0132">Cell division</keyword>
<accession>A0A6G1QDT8</accession>
<gene>
    <name evidence="14" type="ORF">EXN66_Car016256</name>
</gene>
<dbReference type="GO" id="GO:0051301">
    <property type="term" value="P:cell division"/>
    <property type="evidence" value="ECO:0007669"/>
    <property type="project" value="UniProtKB-UniRule"/>
</dbReference>
<evidence type="ECO:0000256" key="8">
    <source>
        <dbReference type="ARBA" id="ARBA00023242"/>
    </source>
</evidence>
<dbReference type="GO" id="GO:0007059">
    <property type="term" value="P:chromosome segregation"/>
    <property type="evidence" value="ECO:0007669"/>
    <property type="project" value="TreeGrafter"/>
</dbReference>
<dbReference type="GO" id="GO:0005634">
    <property type="term" value="C:nucleus"/>
    <property type="evidence" value="ECO:0007669"/>
    <property type="project" value="UniProtKB-SubCell"/>
</dbReference>
<dbReference type="PANTHER" id="PTHR22142">
    <property type="match status" value="1"/>
</dbReference>
<keyword evidence="3 12" id="KW-0158">Chromosome</keyword>
<name>A0A6G1QDT8_CHAAH</name>
<keyword evidence="5 12" id="KW-0498">Mitosis</keyword>
<dbReference type="EMBL" id="CM015726">
    <property type="protein sequence ID" value="KAF3700569.1"/>
    <property type="molecule type" value="Genomic_DNA"/>
</dbReference>
<dbReference type="GO" id="GO:0031262">
    <property type="term" value="C:Ndc80 complex"/>
    <property type="evidence" value="ECO:0007669"/>
    <property type="project" value="TreeGrafter"/>
</dbReference>
<comment type="subcellular location">
    <subcellularLocation>
        <location evidence="12">Nucleus</location>
    </subcellularLocation>
    <subcellularLocation>
        <location evidence="12">Chromosome</location>
        <location evidence="12">Centromere</location>
        <location evidence="12">Kinetochore</location>
    </subcellularLocation>
</comment>
<evidence type="ECO:0000256" key="9">
    <source>
        <dbReference type="ARBA" id="ARBA00023306"/>
    </source>
</evidence>
<keyword evidence="10 12" id="KW-0137">Centromere</keyword>
<dbReference type="Pfam" id="PF08286">
    <property type="entry name" value="Spc24"/>
    <property type="match status" value="1"/>
</dbReference>
<evidence type="ECO:0000256" key="1">
    <source>
        <dbReference type="ARBA" id="ARBA00007804"/>
    </source>
</evidence>
<dbReference type="InterPro" id="IPR013252">
    <property type="entry name" value="Ndc80_Spc24"/>
</dbReference>
<dbReference type="PANTHER" id="PTHR22142:SF2">
    <property type="entry name" value="KINETOCHORE PROTEIN SPC24"/>
    <property type="match status" value="1"/>
</dbReference>
<evidence type="ECO:0000313" key="14">
    <source>
        <dbReference type="EMBL" id="KAF3700569.1"/>
    </source>
</evidence>
<keyword evidence="8 12" id="KW-0539">Nucleus</keyword>
<reference evidence="15" key="2">
    <citation type="submission" date="2019-02" db="EMBL/GenBank/DDBJ databases">
        <title>Opniocepnalus argus Var Kimnra genome.</title>
        <authorList>
            <person name="Zhou C."/>
            <person name="Xiao S."/>
        </authorList>
    </citation>
    <scope>NUCLEOTIDE SEQUENCE [LARGE SCALE GENOMIC DNA]</scope>
</reference>
<comment type="similarity">
    <text evidence="1 12">Belongs to the SPC24 family.</text>
</comment>
<dbReference type="GO" id="GO:0008017">
    <property type="term" value="F:microtubule binding"/>
    <property type="evidence" value="ECO:0007669"/>
    <property type="project" value="TreeGrafter"/>
</dbReference>
<keyword evidence="6 12" id="KW-0995">Kinetochore</keyword>
<proteinExistence type="inferred from homology"/>
<comment type="function">
    <text evidence="11">Acts as a component of the essential kinetochore-associated NDC80 complex, which is required for chromosome segregation and spindle checkpoint activity. Required for kinetochore integrity and the organization of stable microtubule binding sites in the outer plate of the kinetochore. The NDC80 complex synergistically enhances the affinity of the SKA1 complex for microtubules and may allow the NDC80 complex to track depolymerizing microtubules.</text>
</comment>
<evidence type="ECO:0000256" key="5">
    <source>
        <dbReference type="ARBA" id="ARBA00022776"/>
    </source>
</evidence>
<comment type="subunit">
    <text evidence="12">Component of the NDC80 complex.</text>
</comment>
<keyword evidence="7 13" id="KW-0175">Coiled coil</keyword>
<evidence type="ECO:0000256" key="6">
    <source>
        <dbReference type="ARBA" id="ARBA00022838"/>
    </source>
</evidence>
<evidence type="ECO:0000313" key="15">
    <source>
        <dbReference type="Proteomes" id="UP000503349"/>
    </source>
</evidence>
<dbReference type="AlphaFoldDB" id="A0A6G1QDT8"/>
<organism evidence="14 15">
    <name type="scientific">Channa argus</name>
    <name type="common">Northern snakehead</name>
    <name type="synonym">Ophicephalus argus</name>
    <dbReference type="NCBI Taxonomy" id="215402"/>
    <lineage>
        <taxon>Eukaryota</taxon>
        <taxon>Metazoa</taxon>
        <taxon>Chordata</taxon>
        <taxon>Craniata</taxon>
        <taxon>Vertebrata</taxon>
        <taxon>Euteleostomi</taxon>
        <taxon>Actinopterygii</taxon>
        <taxon>Neopterygii</taxon>
        <taxon>Teleostei</taxon>
        <taxon>Neoteleostei</taxon>
        <taxon>Acanthomorphata</taxon>
        <taxon>Anabantaria</taxon>
        <taxon>Anabantiformes</taxon>
        <taxon>Channoidei</taxon>
        <taxon>Channidae</taxon>
        <taxon>Channa</taxon>
    </lineage>
</organism>
<evidence type="ECO:0000256" key="2">
    <source>
        <dbReference type="ARBA" id="ARBA00013690"/>
    </source>
</evidence>
<evidence type="ECO:0000256" key="13">
    <source>
        <dbReference type="SAM" id="Coils"/>
    </source>
</evidence>